<name>A0A318RXW3_WILLI</name>
<dbReference type="RefSeq" id="WP_281268349.1">
    <property type="nucleotide sequence ID" value="NZ_QJSP01000011.1"/>
</dbReference>
<evidence type="ECO:0000256" key="1">
    <source>
        <dbReference type="SAM" id="Phobius"/>
    </source>
</evidence>
<accession>A0A318RXW3</accession>
<comment type="caution">
    <text evidence="2">The sequence shown here is derived from an EMBL/GenBank/DDBJ whole genome shotgun (WGS) entry which is preliminary data.</text>
</comment>
<keyword evidence="1" id="KW-0812">Transmembrane</keyword>
<dbReference type="Proteomes" id="UP000247591">
    <property type="component" value="Unassembled WGS sequence"/>
</dbReference>
<keyword evidence="1" id="KW-1133">Transmembrane helix</keyword>
<feature type="transmembrane region" description="Helical" evidence="1">
    <location>
        <begin position="16"/>
        <end position="38"/>
    </location>
</feature>
<proteinExistence type="predicted"/>
<sequence>MATSQVNDVSAVKLRLWRVLTMLASLVAVIVGLVAIFMSAA</sequence>
<organism evidence="2 3">
    <name type="scientific">Williamsia limnetica</name>
    <dbReference type="NCBI Taxonomy" id="882452"/>
    <lineage>
        <taxon>Bacteria</taxon>
        <taxon>Bacillati</taxon>
        <taxon>Actinomycetota</taxon>
        <taxon>Actinomycetes</taxon>
        <taxon>Mycobacteriales</taxon>
        <taxon>Nocardiaceae</taxon>
        <taxon>Williamsia</taxon>
    </lineage>
</organism>
<gene>
    <name evidence="2" type="ORF">DFR67_111100</name>
</gene>
<evidence type="ECO:0000313" key="2">
    <source>
        <dbReference type="EMBL" id="PYE15025.1"/>
    </source>
</evidence>
<protein>
    <submittedName>
        <fullName evidence="2">Uncharacterized protein</fullName>
    </submittedName>
</protein>
<keyword evidence="1" id="KW-0472">Membrane</keyword>
<dbReference type="EMBL" id="QJSP01000011">
    <property type="protein sequence ID" value="PYE15025.1"/>
    <property type="molecule type" value="Genomic_DNA"/>
</dbReference>
<reference evidence="2 3" key="1">
    <citation type="submission" date="2018-06" db="EMBL/GenBank/DDBJ databases">
        <title>Genomic Encyclopedia of Type Strains, Phase IV (KMG-IV): sequencing the most valuable type-strain genomes for metagenomic binning, comparative biology and taxonomic classification.</title>
        <authorList>
            <person name="Goeker M."/>
        </authorList>
    </citation>
    <scope>NUCLEOTIDE SEQUENCE [LARGE SCALE GENOMIC DNA]</scope>
    <source>
        <strain evidence="2 3">DSM 45521</strain>
    </source>
</reference>
<evidence type="ECO:0000313" key="3">
    <source>
        <dbReference type="Proteomes" id="UP000247591"/>
    </source>
</evidence>
<keyword evidence="3" id="KW-1185">Reference proteome</keyword>
<dbReference type="AlphaFoldDB" id="A0A318RXW3"/>